<keyword evidence="4" id="KW-1185">Reference proteome</keyword>
<feature type="transmembrane region" description="Helical" evidence="2">
    <location>
        <begin position="77"/>
        <end position="99"/>
    </location>
</feature>
<dbReference type="AlphaFoldDB" id="A0A232M2H1"/>
<organism evidence="3 4">
    <name type="scientific">Elaphomyces granulatus</name>
    <dbReference type="NCBI Taxonomy" id="519963"/>
    <lineage>
        <taxon>Eukaryota</taxon>
        <taxon>Fungi</taxon>
        <taxon>Dikarya</taxon>
        <taxon>Ascomycota</taxon>
        <taxon>Pezizomycotina</taxon>
        <taxon>Eurotiomycetes</taxon>
        <taxon>Eurotiomycetidae</taxon>
        <taxon>Eurotiales</taxon>
        <taxon>Elaphomycetaceae</taxon>
        <taxon>Elaphomyces</taxon>
    </lineage>
</organism>
<feature type="transmembrane region" description="Helical" evidence="2">
    <location>
        <begin position="139"/>
        <end position="160"/>
    </location>
</feature>
<evidence type="ECO:0000256" key="1">
    <source>
        <dbReference type="SAM" id="MobiDB-lite"/>
    </source>
</evidence>
<dbReference type="Pfam" id="PF10329">
    <property type="entry name" value="DUF2417"/>
    <property type="match status" value="1"/>
</dbReference>
<reference evidence="3 4" key="1">
    <citation type="journal article" date="2015" name="Environ. Microbiol.">
        <title>Metagenome sequence of Elaphomyces granulatus from sporocarp tissue reveals Ascomycota ectomycorrhizal fingerprints of genome expansion and a Proteobacteria-rich microbiome.</title>
        <authorList>
            <person name="Quandt C.A."/>
            <person name="Kohler A."/>
            <person name="Hesse C.N."/>
            <person name="Sharpton T.J."/>
            <person name="Martin F."/>
            <person name="Spatafora J.W."/>
        </authorList>
    </citation>
    <scope>NUCLEOTIDE SEQUENCE [LARGE SCALE GENOMIC DNA]</scope>
    <source>
        <strain evidence="3 4">OSC145934</strain>
    </source>
</reference>
<feature type="transmembrane region" description="Helical" evidence="2">
    <location>
        <begin position="215"/>
        <end position="241"/>
    </location>
</feature>
<dbReference type="EMBL" id="NPHW01002892">
    <property type="protein sequence ID" value="OXV10538.1"/>
    <property type="molecule type" value="Genomic_DNA"/>
</dbReference>
<evidence type="ECO:0000313" key="3">
    <source>
        <dbReference type="EMBL" id="OXV10538.1"/>
    </source>
</evidence>
<dbReference type="Proteomes" id="UP000243515">
    <property type="component" value="Unassembled WGS sequence"/>
</dbReference>
<keyword evidence="2" id="KW-1133">Transmembrane helix</keyword>
<feature type="transmembrane region" description="Helical" evidence="2">
    <location>
        <begin position="111"/>
        <end position="133"/>
    </location>
</feature>
<accession>A0A232M2H1</accession>
<feature type="transmembrane region" description="Helical" evidence="2">
    <location>
        <begin position="167"/>
        <end position="186"/>
    </location>
</feature>
<feature type="compositionally biased region" description="Basic and acidic residues" evidence="1">
    <location>
        <begin position="9"/>
        <end position="23"/>
    </location>
</feature>
<feature type="region of interest" description="Disordered" evidence="1">
    <location>
        <begin position="1"/>
        <end position="53"/>
    </location>
</feature>
<sequence length="535" mass="59227">MVSLWGSGKNDHGTAESDQRTGDDENQSDSRASVRRGYREPDEHTRLLPRGGEGFLSPDDPAVVSPYNLWSVRALKGLSIILLVITFIWWILLLISMFVTPPMMQTRGSGFFNFSYATLTLGNLIFGLLFFAVPSKPMTVWGLVLAVLLFADMIIILSFPRIRTQEGWVGIASVIWAALIAVHNVGQNQAVSKGKQEEEERLTGRVETRRSLLEWLAVFTETVIMGIIAIVAILLTATLILRARDASLESPGKKYLVDNDKYAVHLACVGVDNGDESTLTVLLEAGERPVEAGLQPFIDTLYQNGTVDRYCYWDRPGFAWSDNAPSPHSAGMSADSLAEALALAGEEGPWVLVSADIGGIYSRIFASRHAHSVHGILLIDTLHEDDLQNVGRPGRGFVLWLRGIISPLGLDRLAGAIFKGRTREDRVFGQSTHQNGRYIKVKLQENLVAEPITSNEITTARRIQTRKTQLIVVSSGLEVGRSEKWAKKQKDLTTITDNLISWDVVKSAPHDVWTASEGRKVLAQRLKQLLRQSHL</sequence>
<dbReference type="InterPro" id="IPR029058">
    <property type="entry name" value="AB_hydrolase_fold"/>
</dbReference>
<dbReference type="SUPFAM" id="SSF53474">
    <property type="entry name" value="alpha/beta-Hydrolases"/>
    <property type="match status" value="1"/>
</dbReference>
<evidence type="ECO:0000313" key="4">
    <source>
        <dbReference type="Proteomes" id="UP000243515"/>
    </source>
</evidence>
<gene>
    <name evidence="3" type="ORF">Egran_01703</name>
</gene>
<proteinExistence type="predicted"/>
<dbReference type="OrthoDB" id="164921at2759"/>
<keyword evidence="2" id="KW-0472">Membrane</keyword>
<protein>
    <submittedName>
        <fullName evidence="3">Uncharacterized protein</fullName>
    </submittedName>
</protein>
<dbReference type="Gene3D" id="3.40.50.1820">
    <property type="entry name" value="alpha/beta hydrolase"/>
    <property type="match status" value="1"/>
</dbReference>
<evidence type="ECO:0000256" key="2">
    <source>
        <dbReference type="SAM" id="Phobius"/>
    </source>
</evidence>
<dbReference type="InterPro" id="IPR019431">
    <property type="entry name" value="DUF2417"/>
</dbReference>
<keyword evidence="2" id="KW-0812">Transmembrane</keyword>
<name>A0A232M2H1_9EURO</name>
<feature type="compositionally biased region" description="Basic and acidic residues" evidence="1">
    <location>
        <begin position="37"/>
        <end position="46"/>
    </location>
</feature>
<comment type="caution">
    <text evidence="3">The sequence shown here is derived from an EMBL/GenBank/DDBJ whole genome shotgun (WGS) entry which is preliminary data.</text>
</comment>